<proteinExistence type="predicted"/>
<organism evidence="2">
    <name type="scientific">Anguilla anguilla</name>
    <name type="common">European freshwater eel</name>
    <name type="synonym">Muraena anguilla</name>
    <dbReference type="NCBI Taxonomy" id="7936"/>
    <lineage>
        <taxon>Eukaryota</taxon>
        <taxon>Metazoa</taxon>
        <taxon>Chordata</taxon>
        <taxon>Craniata</taxon>
        <taxon>Vertebrata</taxon>
        <taxon>Euteleostomi</taxon>
        <taxon>Actinopterygii</taxon>
        <taxon>Neopterygii</taxon>
        <taxon>Teleostei</taxon>
        <taxon>Anguilliformes</taxon>
        <taxon>Anguillidae</taxon>
        <taxon>Anguilla</taxon>
    </lineage>
</organism>
<reference evidence="2" key="2">
    <citation type="journal article" date="2015" name="Fish Shellfish Immunol.">
        <title>Early steps in the European eel (Anguilla anguilla)-Vibrio vulnificus interaction in the gills: Role of the RtxA13 toxin.</title>
        <authorList>
            <person name="Callol A."/>
            <person name="Pajuelo D."/>
            <person name="Ebbesson L."/>
            <person name="Teles M."/>
            <person name="MacKenzie S."/>
            <person name="Amaro C."/>
        </authorList>
    </citation>
    <scope>NUCLEOTIDE SEQUENCE</scope>
</reference>
<dbReference type="AlphaFoldDB" id="A0A0E9UJ72"/>
<name>A0A0E9UJ72_ANGAN</name>
<protein>
    <submittedName>
        <fullName evidence="2">Uncharacterized protein</fullName>
    </submittedName>
</protein>
<sequence>MEFTIYDGDDVAPFLEGLEERAQRKVAPPAEEPAAEKPDEPMEH</sequence>
<evidence type="ECO:0000256" key="1">
    <source>
        <dbReference type="SAM" id="MobiDB-lite"/>
    </source>
</evidence>
<accession>A0A0E9UJ72</accession>
<feature type="region of interest" description="Disordered" evidence="1">
    <location>
        <begin position="20"/>
        <end position="44"/>
    </location>
</feature>
<dbReference type="EMBL" id="GBXM01042821">
    <property type="protein sequence ID" value="JAH65756.1"/>
    <property type="molecule type" value="Transcribed_RNA"/>
</dbReference>
<feature type="compositionally biased region" description="Basic and acidic residues" evidence="1">
    <location>
        <begin position="34"/>
        <end position="44"/>
    </location>
</feature>
<reference evidence="2" key="1">
    <citation type="submission" date="2014-11" db="EMBL/GenBank/DDBJ databases">
        <authorList>
            <person name="Amaro Gonzalez C."/>
        </authorList>
    </citation>
    <scope>NUCLEOTIDE SEQUENCE</scope>
</reference>
<evidence type="ECO:0000313" key="2">
    <source>
        <dbReference type="EMBL" id="JAH65756.1"/>
    </source>
</evidence>